<gene>
    <name evidence="2" type="ORF">AWRI4233_LOCUS10089</name>
</gene>
<accession>A0A9N8K7N0</accession>
<dbReference type="OrthoDB" id="332863at2759"/>
<protein>
    <submittedName>
        <fullName evidence="2">Uncharacterized protein</fullName>
    </submittedName>
</protein>
<comment type="caution">
    <text evidence="2">The sequence shown here is derived from an EMBL/GenBank/DDBJ whole genome shotgun (WGS) entry which is preliminary data.</text>
</comment>
<reference evidence="2" key="1">
    <citation type="submission" date="2020-06" db="EMBL/GenBank/DDBJ databases">
        <authorList>
            <person name="Onetto C."/>
        </authorList>
    </citation>
    <scope>NUCLEOTIDE SEQUENCE</scope>
</reference>
<dbReference type="Proteomes" id="UP000714618">
    <property type="component" value="Unassembled WGS sequence"/>
</dbReference>
<evidence type="ECO:0000256" key="1">
    <source>
        <dbReference type="SAM" id="MobiDB-lite"/>
    </source>
</evidence>
<feature type="region of interest" description="Disordered" evidence="1">
    <location>
        <begin position="1"/>
        <end position="38"/>
    </location>
</feature>
<keyword evidence="3" id="KW-1185">Reference proteome</keyword>
<sequence length="74" mass="8058">MSSSTTSSALYATVSSSSRATGAVPKDTGKLRHHNKNGKGFINPWESYVDRTAPQIISALIWYTILPGRCITRC</sequence>
<organism evidence="2 3">
    <name type="scientific">Aureobasidium mustum</name>
    <dbReference type="NCBI Taxonomy" id="2773714"/>
    <lineage>
        <taxon>Eukaryota</taxon>
        <taxon>Fungi</taxon>
        <taxon>Dikarya</taxon>
        <taxon>Ascomycota</taxon>
        <taxon>Pezizomycotina</taxon>
        <taxon>Dothideomycetes</taxon>
        <taxon>Dothideomycetidae</taxon>
        <taxon>Dothideales</taxon>
        <taxon>Saccotheciaceae</taxon>
        <taxon>Aureobasidium</taxon>
    </lineage>
</organism>
<name>A0A9N8K7N0_9PEZI</name>
<feature type="compositionally biased region" description="Low complexity" evidence="1">
    <location>
        <begin position="1"/>
        <end position="18"/>
    </location>
</feature>
<dbReference type="AlphaFoldDB" id="A0A9N8K7N0"/>
<proteinExistence type="predicted"/>
<dbReference type="EMBL" id="CAIJEO010000013">
    <property type="protein sequence ID" value="CAD0101264.1"/>
    <property type="molecule type" value="Genomic_DNA"/>
</dbReference>
<evidence type="ECO:0000313" key="2">
    <source>
        <dbReference type="EMBL" id="CAD0101264.1"/>
    </source>
</evidence>
<evidence type="ECO:0000313" key="3">
    <source>
        <dbReference type="Proteomes" id="UP000714618"/>
    </source>
</evidence>